<dbReference type="Proteomes" id="UP000219914">
    <property type="component" value="Unassembled WGS sequence"/>
</dbReference>
<sequence>MLNIGYLIDAKRLFDTAEQGRQRGIFISAYNENERVSQLFTKVTANRKVWWILPEYSYQSHEYPAGEIVDGLPTYEADLVRVGLEKSGYDPANPQPICVDITGFLHPHILLFLRYFKMYGVKDVEFVYTEPEHYSQKVDTQFSLDDKSDVRQVAGYEGAHIPEMQHDVLMMGVGYEHNLMGQVVTKKESARLVQIHCFPPLSPDMYQESILRLDRLASASARSTEDLNFFTTANDPFVTAAVLGEAVNSLFLRKRVTNLYLCPLSTKPQALGFGLFYLASLEGRPASIIYPFVQKYSRQHSKGVGKSWIYPVFF</sequence>
<keyword evidence="2" id="KW-1185">Reference proteome</keyword>
<protein>
    <submittedName>
        <fullName evidence="1">Uncharacterized protein</fullName>
    </submittedName>
</protein>
<comment type="caution">
    <text evidence="1">The sequence shown here is derived from an EMBL/GenBank/DDBJ whole genome shotgun (WGS) entry which is preliminary data.</text>
</comment>
<gene>
    <name evidence="1" type="ORF">CO674_23935</name>
</gene>
<name>A0ABX4JML3_9HYPH</name>
<proteinExistence type="predicted"/>
<dbReference type="EMBL" id="NWSY01000019">
    <property type="protein sequence ID" value="PDT21300.1"/>
    <property type="molecule type" value="Genomic_DNA"/>
</dbReference>
<organism evidence="1 2">
    <name type="scientific">Rhizobium hidalgonense</name>
    <dbReference type="NCBI Taxonomy" id="1538159"/>
    <lineage>
        <taxon>Bacteria</taxon>
        <taxon>Pseudomonadati</taxon>
        <taxon>Pseudomonadota</taxon>
        <taxon>Alphaproteobacteria</taxon>
        <taxon>Hyphomicrobiales</taxon>
        <taxon>Rhizobiaceae</taxon>
        <taxon>Rhizobium/Agrobacterium group</taxon>
        <taxon>Rhizobium</taxon>
    </lineage>
</organism>
<reference evidence="1 2" key="1">
    <citation type="submission" date="2017-09" db="EMBL/GenBank/DDBJ databases">
        <title>Comparative genomics of rhizobia isolated from Phaseolus vulgaris in China.</title>
        <authorList>
            <person name="Tong W."/>
        </authorList>
    </citation>
    <scope>NUCLEOTIDE SEQUENCE [LARGE SCALE GENOMIC DNA]</scope>
    <source>
        <strain evidence="1 2">FH14</strain>
    </source>
</reference>
<evidence type="ECO:0000313" key="2">
    <source>
        <dbReference type="Proteomes" id="UP000219914"/>
    </source>
</evidence>
<evidence type="ECO:0000313" key="1">
    <source>
        <dbReference type="EMBL" id="PDT21300.1"/>
    </source>
</evidence>
<accession>A0ABX4JML3</accession>
<dbReference type="RefSeq" id="WP_097536344.1">
    <property type="nucleotide sequence ID" value="NZ_LODW01000047.1"/>
</dbReference>